<gene>
    <name evidence="1" type="ORF">PUN28_008505</name>
</gene>
<keyword evidence="2" id="KW-1185">Reference proteome</keyword>
<evidence type="ECO:0000313" key="2">
    <source>
        <dbReference type="Proteomes" id="UP001430953"/>
    </source>
</evidence>
<comment type="caution">
    <text evidence="1">The sequence shown here is derived from an EMBL/GenBank/DDBJ whole genome shotgun (WGS) entry which is preliminary data.</text>
</comment>
<proteinExistence type="predicted"/>
<reference evidence="1 2" key="1">
    <citation type="submission" date="2023-03" db="EMBL/GenBank/DDBJ databases">
        <title>High recombination rates correlate with genetic variation in Cardiocondyla obscurior ants.</title>
        <authorList>
            <person name="Errbii M."/>
        </authorList>
    </citation>
    <scope>NUCLEOTIDE SEQUENCE [LARGE SCALE GENOMIC DNA]</scope>
    <source>
        <strain evidence="1">Alpha-2009</strain>
        <tissue evidence="1">Whole body</tissue>
    </source>
</reference>
<dbReference type="Proteomes" id="UP001430953">
    <property type="component" value="Unassembled WGS sequence"/>
</dbReference>
<name>A0AAW2G147_9HYME</name>
<evidence type="ECO:0000313" key="1">
    <source>
        <dbReference type="EMBL" id="KAL0120866.1"/>
    </source>
</evidence>
<dbReference type="AlphaFoldDB" id="A0AAW2G147"/>
<accession>A0AAW2G147</accession>
<dbReference type="EMBL" id="JADYXP020000007">
    <property type="protein sequence ID" value="KAL0120866.1"/>
    <property type="molecule type" value="Genomic_DNA"/>
</dbReference>
<organism evidence="1 2">
    <name type="scientific">Cardiocondyla obscurior</name>
    <dbReference type="NCBI Taxonomy" id="286306"/>
    <lineage>
        <taxon>Eukaryota</taxon>
        <taxon>Metazoa</taxon>
        <taxon>Ecdysozoa</taxon>
        <taxon>Arthropoda</taxon>
        <taxon>Hexapoda</taxon>
        <taxon>Insecta</taxon>
        <taxon>Pterygota</taxon>
        <taxon>Neoptera</taxon>
        <taxon>Endopterygota</taxon>
        <taxon>Hymenoptera</taxon>
        <taxon>Apocrita</taxon>
        <taxon>Aculeata</taxon>
        <taxon>Formicoidea</taxon>
        <taxon>Formicidae</taxon>
        <taxon>Myrmicinae</taxon>
        <taxon>Cardiocondyla</taxon>
    </lineage>
</organism>
<protein>
    <submittedName>
        <fullName evidence="1">Uncharacterized protein</fullName>
    </submittedName>
</protein>
<sequence>MTSLSERRSRPRRGILLRPDNVVNHRSVLIADVNEKRTVGGSSAAFNSREQAWERHPALAEHLYGIEAINLCCCASNW</sequence>